<sequence length="168" mass="19322">MTDTTTLDEIFFILLTHGMRFFNVAFPYWNEILKRCRSLLGGFLAVCWYFDRDMPQPVLALFQLGMYSSTERADLKQVLAKLVGKPDRGDSELHSLVFVRSAQRSRLACEAIQRETVNETWSCFKHDIGLGGKLPDKTQENRRIDMICYGDSARSLGHGSYCWAGLWR</sequence>
<name>A0A9W9YTZ0_9CNID</name>
<dbReference type="OrthoDB" id="10059875at2759"/>
<protein>
    <submittedName>
        <fullName evidence="1">Uncharacterized protein</fullName>
    </submittedName>
</protein>
<dbReference type="Proteomes" id="UP001163046">
    <property type="component" value="Unassembled WGS sequence"/>
</dbReference>
<comment type="caution">
    <text evidence="1">The sequence shown here is derived from an EMBL/GenBank/DDBJ whole genome shotgun (WGS) entry which is preliminary data.</text>
</comment>
<proteinExistence type="predicted"/>
<keyword evidence="2" id="KW-1185">Reference proteome</keyword>
<accession>A0A9W9YTZ0</accession>
<evidence type="ECO:0000313" key="2">
    <source>
        <dbReference type="Proteomes" id="UP001163046"/>
    </source>
</evidence>
<gene>
    <name evidence="1" type="ORF">OS493_039807</name>
</gene>
<dbReference type="EMBL" id="MU827068">
    <property type="protein sequence ID" value="KAJ7369321.1"/>
    <property type="molecule type" value="Genomic_DNA"/>
</dbReference>
<dbReference type="AlphaFoldDB" id="A0A9W9YTZ0"/>
<reference evidence="1" key="1">
    <citation type="submission" date="2023-01" db="EMBL/GenBank/DDBJ databases">
        <title>Genome assembly of the deep-sea coral Lophelia pertusa.</title>
        <authorList>
            <person name="Herrera S."/>
            <person name="Cordes E."/>
        </authorList>
    </citation>
    <scope>NUCLEOTIDE SEQUENCE</scope>
    <source>
        <strain evidence="1">USNM1676648</strain>
        <tissue evidence="1">Polyp</tissue>
    </source>
</reference>
<organism evidence="1 2">
    <name type="scientific">Desmophyllum pertusum</name>
    <dbReference type="NCBI Taxonomy" id="174260"/>
    <lineage>
        <taxon>Eukaryota</taxon>
        <taxon>Metazoa</taxon>
        <taxon>Cnidaria</taxon>
        <taxon>Anthozoa</taxon>
        <taxon>Hexacorallia</taxon>
        <taxon>Scleractinia</taxon>
        <taxon>Caryophylliina</taxon>
        <taxon>Caryophylliidae</taxon>
        <taxon>Desmophyllum</taxon>
    </lineage>
</organism>
<evidence type="ECO:0000313" key="1">
    <source>
        <dbReference type="EMBL" id="KAJ7369321.1"/>
    </source>
</evidence>